<dbReference type="InterPro" id="IPR023753">
    <property type="entry name" value="FAD/NAD-binding_dom"/>
</dbReference>
<proteinExistence type="inferred from homology"/>
<keyword evidence="9" id="KW-0411">Iron-sulfur</keyword>
<dbReference type="EMBL" id="FXAC01000030">
    <property type="protein sequence ID" value="SMF31962.1"/>
    <property type="molecule type" value="Genomic_DNA"/>
</dbReference>
<evidence type="ECO:0000256" key="8">
    <source>
        <dbReference type="ARBA" id="ARBA00023004"/>
    </source>
</evidence>
<evidence type="ECO:0000256" key="2">
    <source>
        <dbReference type="ARBA" id="ARBA00001966"/>
    </source>
</evidence>
<organism evidence="12 13">
    <name type="scientific">Kocuria marina subsp. indica</name>
    <dbReference type="NCBI Taxonomy" id="1049583"/>
    <lineage>
        <taxon>Bacteria</taxon>
        <taxon>Bacillati</taxon>
        <taxon>Actinomycetota</taxon>
        <taxon>Actinomycetes</taxon>
        <taxon>Micrococcales</taxon>
        <taxon>Micrococcaceae</taxon>
        <taxon>Kocuria</taxon>
    </lineage>
</organism>
<evidence type="ECO:0000313" key="13">
    <source>
        <dbReference type="Proteomes" id="UP000192929"/>
    </source>
</evidence>
<reference evidence="13" key="1">
    <citation type="submission" date="2017-04" db="EMBL/GenBank/DDBJ databases">
        <authorList>
            <person name="Varghese N."/>
            <person name="Submissions S."/>
        </authorList>
    </citation>
    <scope>NUCLEOTIDE SEQUENCE [LARGE SCALE GENOMIC DNA]</scope>
    <source>
        <strain evidence="13">NIO-1021</strain>
    </source>
</reference>
<comment type="cofactor">
    <cofactor evidence="2">
        <name>[4Fe-4S] cluster</name>
        <dbReference type="ChEBI" id="CHEBI:49883"/>
    </cofactor>
</comment>
<dbReference type="Gene3D" id="1.10.10.1100">
    <property type="entry name" value="BFD-like [2Fe-2S]-binding domain"/>
    <property type="match status" value="1"/>
</dbReference>
<keyword evidence="13" id="KW-1185">Reference proteome</keyword>
<dbReference type="PRINTS" id="PR00368">
    <property type="entry name" value="FADPNR"/>
</dbReference>
<gene>
    <name evidence="12" type="ORF">SAMN06296028_1305</name>
</gene>
<dbReference type="InterPro" id="IPR052034">
    <property type="entry name" value="NasD-like"/>
</dbReference>
<comment type="similarity">
    <text evidence="4">Belongs to the nitrite and sulfite reductase 4Fe-4S domain family.</text>
</comment>
<evidence type="ECO:0000259" key="11">
    <source>
        <dbReference type="Pfam" id="PF07992"/>
    </source>
</evidence>
<comment type="pathway">
    <text evidence="3">Nitrogen metabolism; nitrate reduction (assimilation).</text>
</comment>
<dbReference type="SUPFAM" id="SSF51905">
    <property type="entry name" value="FAD/NAD(P)-binding domain"/>
    <property type="match status" value="2"/>
</dbReference>
<dbReference type="AlphaFoldDB" id="A0A1X7ED97"/>
<dbReference type="GO" id="GO:0016491">
    <property type="term" value="F:oxidoreductase activity"/>
    <property type="evidence" value="ECO:0007669"/>
    <property type="project" value="UniProtKB-KW"/>
</dbReference>
<dbReference type="GO" id="GO:0046872">
    <property type="term" value="F:metal ion binding"/>
    <property type="evidence" value="ECO:0007669"/>
    <property type="project" value="UniProtKB-KW"/>
</dbReference>
<dbReference type="Gene3D" id="3.50.50.60">
    <property type="entry name" value="FAD/NAD(P)-binding domain"/>
    <property type="match status" value="2"/>
</dbReference>
<dbReference type="RefSeq" id="WP_143467434.1">
    <property type="nucleotide sequence ID" value="NZ_FXAC01000030.1"/>
</dbReference>
<protein>
    <submittedName>
        <fullName evidence="12">Assimilatory nitrate reductase (NADH) beta subunit</fullName>
    </submittedName>
</protein>
<keyword evidence="7" id="KW-0560">Oxidoreductase</keyword>
<dbReference type="PRINTS" id="PR00469">
    <property type="entry name" value="PNDRDTASEII"/>
</dbReference>
<dbReference type="InterPro" id="IPR036188">
    <property type="entry name" value="FAD/NAD-bd_sf"/>
</dbReference>
<keyword evidence="5" id="KW-0349">Heme</keyword>
<dbReference type="Proteomes" id="UP000192929">
    <property type="component" value="Unassembled WGS sequence"/>
</dbReference>
<evidence type="ECO:0000256" key="5">
    <source>
        <dbReference type="ARBA" id="ARBA00022617"/>
    </source>
</evidence>
<evidence type="ECO:0000256" key="1">
    <source>
        <dbReference type="ARBA" id="ARBA00001929"/>
    </source>
</evidence>
<evidence type="ECO:0000256" key="4">
    <source>
        <dbReference type="ARBA" id="ARBA00010429"/>
    </source>
</evidence>
<evidence type="ECO:0000256" key="6">
    <source>
        <dbReference type="ARBA" id="ARBA00022723"/>
    </source>
</evidence>
<keyword evidence="6" id="KW-0479">Metal-binding</keyword>
<dbReference type="Pfam" id="PF04324">
    <property type="entry name" value="Fer2_BFD"/>
    <property type="match status" value="1"/>
</dbReference>
<evidence type="ECO:0000256" key="3">
    <source>
        <dbReference type="ARBA" id="ARBA00005096"/>
    </source>
</evidence>
<dbReference type="InterPro" id="IPR007419">
    <property type="entry name" value="BFD-like_2Fe2S-bd_dom"/>
</dbReference>
<dbReference type="InterPro" id="IPR041854">
    <property type="entry name" value="BFD-like_2Fe2S-bd_dom_sf"/>
</dbReference>
<keyword evidence="8" id="KW-0408">Iron</keyword>
<evidence type="ECO:0000259" key="10">
    <source>
        <dbReference type="Pfam" id="PF04324"/>
    </source>
</evidence>
<dbReference type="PANTHER" id="PTHR43809">
    <property type="entry name" value="NITRITE REDUCTASE (NADH) LARGE SUBUNIT"/>
    <property type="match status" value="1"/>
</dbReference>
<dbReference type="PANTHER" id="PTHR43809:SF1">
    <property type="entry name" value="NITRITE REDUCTASE (NADH) LARGE SUBUNIT"/>
    <property type="match status" value="1"/>
</dbReference>
<sequence length="500" mass="52813">MRRIVIIGFGPVAARLIEELEEPLAQSRVHVCVIGSEPEGAYNRILLANLVTGHSTPQDLDLACDETNFPEGVTFLTGTTLSDISLDGQYLHTTDDRLISFDDLIFATGARAVLPRVPGLDVLDTDPCHLDSIPLPGVHPLRDMSDARRLREVVETGQDVLVLGGGILGIELALNLAEHGVQVSLIHRGQDLMPRQLDPDASRMLAHVLRQAGIQVIPGGINGVRSEGGRFTGVVLDDGTVREAGALIPAIGAQPRTEWAKKVRLPTHRGILVDHQLRVHGTSNIYAIGDCAEVLCSNPVCPECMAIDYQDSAPSGLIGPGWQQAQALADILDGTHNRVPSQVSQLITMKSQAVSLTAAGSVHARAFEQPRVDVATWEDPRTGRYLKVVSRDRNILGFVALGAPEAGAELAMLFERSGAAPGDRSVLLAADTPSGADTAPELTPESIICRCAGVALAPIQQAVSAGATTVAEVSKCSRAGTGCGGCKDKLESVVSQAMAA</sequence>
<accession>A0A1X7ED97</accession>
<evidence type="ECO:0000256" key="9">
    <source>
        <dbReference type="ARBA" id="ARBA00023014"/>
    </source>
</evidence>
<feature type="domain" description="FAD/NAD(P)-binding" evidence="11">
    <location>
        <begin position="3"/>
        <end position="293"/>
    </location>
</feature>
<evidence type="ECO:0000256" key="7">
    <source>
        <dbReference type="ARBA" id="ARBA00023002"/>
    </source>
</evidence>
<dbReference type="GO" id="GO:0051536">
    <property type="term" value="F:iron-sulfur cluster binding"/>
    <property type="evidence" value="ECO:0007669"/>
    <property type="project" value="UniProtKB-KW"/>
</dbReference>
<evidence type="ECO:0000313" key="12">
    <source>
        <dbReference type="EMBL" id="SMF31962.1"/>
    </source>
</evidence>
<feature type="domain" description="BFD-like [2Fe-2S]-binding" evidence="10">
    <location>
        <begin position="447"/>
        <end position="494"/>
    </location>
</feature>
<dbReference type="Pfam" id="PF07992">
    <property type="entry name" value="Pyr_redox_2"/>
    <property type="match status" value="1"/>
</dbReference>
<comment type="cofactor">
    <cofactor evidence="1">
        <name>siroheme</name>
        <dbReference type="ChEBI" id="CHEBI:60052"/>
    </cofactor>
</comment>
<name>A0A1X7ED97_9MICC</name>